<dbReference type="SUPFAM" id="SSF51430">
    <property type="entry name" value="NAD(P)-linked oxidoreductase"/>
    <property type="match status" value="1"/>
</dbReference>
<evidence type="ECO:0000256" key="1">
    <source>
        <dbReference type="ARBA" id="ARBA00022694"/>
    </source>
</evidence>
<dbReference type="PANTHER" id="PTHR46516:SF1">
    <property type="entry name" value="TRNA-SPECIFIC ADENOSINE DEAMINASE 1"/>
    <property type="match status" value="1"/>
</dbReference>
<dbReference type="InterPro" id="IPR036812">
    <property type="entry name" value="NAD(P)_OxRdtase_dom_sf"/>
</dbReference>
<keyword evidence="3" id="KW-0378">Hydrolase</keyword>
<dbReference type="FunFam" id="3.20.20.100:FF:000002">
    <property type="entry name" value="2,5-diketo-D-gluconic acid reductase A"/>
    <property type="match status" value="1"/>
</dbReference>
<gene>
    <name evidence="14" type="ORF">V1477_002645</name>
</gene>
<evidence type="ECO:0000256" key="7">
    <source>
        <dbReference type="ARBA" id="ARBA00037784"/>
    </source>
</evidence>
<evidence type="ECO:0000256" key="9">
    <source>
        <dbReference type="ARBA" id="ARBA00038940"/>
    </source>
</evidence>
<keyword evidence="2" id="KW-0479">Metal-binding</keyword>
<dbReference type="PANTHER" id="PTHR46516">
    <property type="entry name" value="TRNA-SPECIFIC ADENOSINE DEAMINASE 1"/>
    <property type="match status" value="1"/>
</dbReference>
<name>A0ABD2CWL5_VESMC</name>
<proteinExistence type="inferred from homology"/>
<keyword evidence="5" id="KW-0560">Oxidoreductase</keyword>
<accession>A0ABD2CWL5</accession>
<dbReference type="GO" id="GO:0008033">
    <property type="term" value="P:tRNA processing"/>
    <property type="evidence" value="ECO:0007669"/>
    <property type="project" value="UniProtKB-KW"/>
</dbReference>
<evidence type="ECO:0000256" key="3">
    <source>
        <dbReference type="ARBA" id="ARBA00022801"/>
    </source>
</evidence>
<evidence type="ECO:0000313" key="15">
    <source>
        <dbReference type="Proteomes" id="UP001607303"/>
    </source>
</evidence>
<evidence type="ECO:0000256" key="12">
    <source>
        <dbReference type="ARBA" id="ARBA00047635"/>
    </source>
</evidence>
<dbReference type="PROSITE" id="PS00798">
    <property type="entry name" value="ALDOKETO_REDUCTASE_1"/>
    <property type="match status" value="1"/>
</dbReference>
<evidence type="ECO:0000256" key="2">
    <source>
        <dbReference type="ARBA" id="ARBA00022723"/>
    </source>
</evidence>
<keyword evidence="1" id="KW-0819">tRNA processing</keyword>
<evidence type="ECO:0000256" key="8">
    <source>
        <dbReference type="ARBA" id="ARBA00038326"/>
    </source>
</evidence>
<evidence type="ECO:0000256" key="10">
    <source>
        <dbReference type="ARBA" id="ARBA00040502"/>
    </source>
</evidence>
<evidence type="ECO:0000313" key="14">
    <source>
        <dbReference type="EMBL" id="KAL2749035.1"/>
    </source>
</evidence>
<dbReference type="Proteomes" id="UP001607303">
    <property type="component" value="Unassembled WGS sequence"/>
</dbReference>
<dbReference type="InterPro" id="IPR023210">
    <property type="entry name" value="NADP_OxRdtase_dom"/>
</dbReference>
<organism evidence="14 15">
    <name type="scientific">Vespula maculifrons</name>
    <name type="common">Eastern yellow jacket</name>
    <name type="synonym">Wasp</name>
    <dbReference type="NCBI Taxonomy" id="7453"/>
    <lineage>
        <taxon>Eukaryota</taxon>
        <taxon>Metazoa</taxon>
        <taxon>Ecdysozoa</taxon>
        <taxon>Arthropoda</taxon>
        <taxon>Hexapoda</taxon>
        <taxon>Insecta</taxon>
        <taxon>Pterygota</taxon>
        <taxon>Neoptera</taxon>
        <taxon>Endopterygota</taxon>
        <taxon>Hymenoptera</taxon>
        <taxon>Apocrita</taxon>
        <taxon>Aculeata</taxon>
        <taxon>Vespoidea</taxon>
        <taxon>Vespidae</taxon>
        <taxon>Vespinae</taxon>
        <taxon>Vespula</taxon>
    </lineage>
</organism>
<comment type="catalytic activity">
    <reaction evidence="12">
        <text>adenosine(37) in tRNA(Ala) + H2O + H(+) = inosine(37) in tRNA(Ala) + NH4(+)</text>
        <dbReference type="Rhea" id="RHEA:50968"/>
        <dbReference type="Rhea" id="RHEA-COMP:12855"/>
        <dbReference type="Rhea" id="RHEA-COMP:12856"/>
        <dbReference type="ChEBI" id="CHEBI:15377"/>
        <dbReference type="ChEBI" id="CHEBI:15378"/>
        <dbReference type="ChEBI" id="CHEBI:28938"/>
        <dbReference type="ChEBI" id="CHEBI:74411"/>
        <dbReference type="ChEBI" id="CHEBI:82852"/>
        <dbReference type="EC" id="3.5.4.34"/>
    </reaction>
</comment>
<dbReference type="Gene3D" id="3.20.20.100">
    <property type="entry name" value="NADP-dependent oxidoreductase domain"/>
    <property type="match status" value="1"/>
</dbReference>
<dbReference type="GO" id="GO:0046872">
    <property type="term" value="F:metal ion binding"/>
    <property type="evidence" value="ECO:0007669"/>
    <property type="project" value="UniProtKB-KW"/>
</dbReference>
<feature type="domain" description="A to I editase" evidence="13">
    <location>
        <begin position="376"/>
        <end position="727"/>
    </location>
</feature>
<protein>
    <recommendedName>
        <fullName evidence="10">tRNA-specific adenosine deaminase 1</fullName>
        <ecNumber evidence="9">3.5.4.34</ecNumber>
    </recommendedName>
    <alternativeName>
        <fullName evidence="11">tRNA-specific adenosine-37 deaminase</fullName>
    </alternativeName>
</protein>
<evidence type="ECO:0000259" key="13">
    <source>
        <dbReference type="PROSITE" id="PS50141"/>
    </source>
</evidence>
<dbReference type="PROSITE" id="PS50141">
    <property type="entry name" value="A_DEAMIN_EDITASE"/>
    <property type="match status" value="1"/>
</dbReference>
<comment type="cofactor">
    <cofactor evidence="6">
        <name>1D-myo-inositol hexakisphosphate</name>
        <dbReference type="ChEBI" id="CHEBI:58130"/>
    </cofactor>
</comment>
<dbReference type="AlphaFoldDB" id="A0ABD2CWL5"/>
<dbReference type="PRINTS" id="PR00069">
    <property type="entry name" value="ALDKETRDTASE"/>
</dbReference>
<keyword evidence="15" id="KW-1185">Reference proteome</keyword>
<dbReference type="PROSITE" id="PS00062">
    <property type="entry name" value="ALDOKETO_REDUCTASE_2"/>
    <property type="match status" value="1"/>
</dbReference>
<dbReference type="SMART" id="SM00552">
    <property type="entry name" value="ADEAMc"/>
    <property type="match status" value="1"/>
</dbReference>
<dbReference type="Pfam" id="PF00248">
    <property type="entry name" value="Aldo_ket_red"/>
    <property type="match status" value="1"/>
</dbReference>
<dbReference type="GO" id="GO:0043829">
    <property type="term" value="F:tRNA-specific adenosine-37 deaminase activity"/>
    <property type="evidence" value="ECO:0007669"/>
    <property type="project" value="UniProtKB-EC"/>
</dbReference>
<dbReference type="GO" id="GO:0016616">
    <property type="term" value="F:oxidoreductase activity, acting on the CH-OH group of donors, NAD or NADP as acceptor"/>
    <property type="evidence" value="ECO:0007669"/>
    <property type="project" value="UniProtKB-ARBA"/>
</dbReference>
<reference evidence="14 15" key="1">
    <citation type="journal article" date="2024" name="Ann. Entomol. Soc. Am.">
        <title>Genomic analyses of the southern and eastern yellowjacket wasps (Hymenoptera: Vespidae) reveal evolutionary signatures of social life.</title>
        <authorList>
            <person name="Catto M.A."/>
            <person name="Caine P.B."/>
            <person name="Orr S.E."/>
            <person name="Hunt B.G."/>
            <person name="Goodisman M.A.D."/>
        </authorList>
    </citation>
    <scope>NUCLEOTIDE SEQUENCE [LARGE SCALE GENOMIC DNA]</scope>
    <source>
        <strain evidence="14">232</strain>
        <tissue evidence="14">Head and thorax</tissue>
    </source>
</reference>
<dbReference type="CDD" id="cd19136">
    <property type="entry name" value="AKR_DrGR-like"/>
    <property type="match status" value="1"/>
</dbReference>
<dbReference type="Pfam" id="PF02137">
    <property type="entry name" value="A_deamin"/>
    <property type="match status" value="1"/>
</dbReference>
<dbReference type="InterPro" id="IPR020471">
    <property type="entry name" value="AKR"/>
</dbReference>
<dbReference type="EC" id="3.5.4.34" evidence="9"/>
<dbReference type="EMBL" id="JAYRBN010000028">
    <property type="protein sequence ID" value="KAL2749035.1"/>
    <property type="molecule type" value="Genomic_DNA"/>
</dbReference>
<evidence type="ECO:0000256" key="6">
    <source>
        <dbReference type="ARBA" id="ARBA00037026"/>
    </source>
</evidence>
<comment type="similarity">
    <text evidence="8">Belongs to the ADAT1 family.</text>
</comment>
<comment type="function">
    <text evidence="7">Specifically deaminates adenosine-37 to inosine in tRNA-Ala.</text>
</comment>
<dbReference type="InterPro" id="IPR002466">
    <property type="entry name" value="A_deamin"/>
</dbReference>
<sequence>MFIEEAPNERLAHTSTYNMYLLCMNNFFDGFNMSIASECIQLSSGYSMPLIGIGTYKIHGKETIYQVIDESLKVGFRSIDTAAVYRNEEEIGDALKELLPKYNLRREDIFVTTKLAPSENGDPEGIQRSVLKSLKSLGLSYIDLYLIHWPGAARIPENSQQNKDLRACTWEKLVELHNQGLIRSIGVSNYTVDHLKQLLNNYYGVKPAVNQVECHPHYRQEELIKFCNAEGIHIQAYSSLGTSTNTNLLKDPVVNIIASEINVSPARLLLKWALQQGIGVIPKAVKKEHIRDNINLNFIIDTKQMKILSSLPQIKYAWDPKNYQRNTMNDLPNKVAKLCIEKYNALKKSGKPTDNEWTILSGILLKTECESLSVVSLATGTKCLGGSELIKTAPHERGSRLSDSHAEILARRAFLRYLYDQIDIVLSGFKSNILFLNKENKLEMYPSISFHFFSSQSPCGDCSIFPKDDIDEEECPTKIRKTMHNDKETMTLELSVSEINTDIHRTGAKCLKTEQHQDPKLPGANYHITGPLRTKPGRGDPTLSLSCSDKMAKWNIIGVQGSLLSLLISTIKLESITIGKGCPFSLEAMERGLCKRFSNKLHVPKIFQADIAFAQRKEGKRINPCPSSIIWCAVRKSDLEIAVQGRKQGVTKKKKGHNLLVSRRALLETCLKICDKYKNIKTDIFHPKRITYYDCKQWSVQYQSTWNQLKREFFISWPDKPLYLQDFIL</sequence>
<evidence type="ECO:0000256" key="4">
    <source>
        <dbReference type="ARBA" id="ARBA00022833"/>
    </source>
</evidence>
<keyword evidence="4" id="KW-0862">Zinc</keyword>
<dbReference type="InterPro" id="IPR018170">
    <property type="entry name" value="Aldo/ket_reductase_CS"/>
</dbReference>
<comment type="caution">
    <text evidence="14">The sequence shown here is derived from an EMBL/GenBank/DDBJ whole genome shotgun (WGS) entry which is preliminary data.</text>
</comment>
<evidence type="ECO:0000256" key="11">
    <source>
        <dbReference type="ARBA" id="ARBA00041760"/>
    </source>
</evidence>
<evidence type="ECO:0000256" key="5">
    <source>
        <dbReference type="ARBA" id="ARBA00023002"/>
    </source>
</evidence>